<protein>
    <recommendedName>
        <fullName evidence="3">LysM domain-containing protein</fullName>
    </recommendedName>
</protein>
<dbReference type="STRING" id="303698.A0A1V6T672"/>
<feature type="compositionally biased region" description="Low complexity" evidence="1">
    <location>
        <begin position="305"/>
        <end position="352"/>
    </location>
</feature>
<organism evidence="4 5">
    <name type="scientific">Penicillium steckii</name>
    <dbReference type="NCBI Taxonomy" id="303698"/>
    <lineage>
        <taxon>Eukaryota</taxon>
        <taxon>Fungi</taxon>
        <taxon>Dikarya</taxon>
        <taxon>Ascomycota</taxon>
        <taxon>Pezizomycotina</taxon>
        <taxon>Eurotiomycetes</taxon>
        <taxon>Eurotiomycetidae</taxon>
        <taxon>Eurotiales</taxon>
        <taxon>Aspergillaceae</taxon>
        <taxon>Penicillium</taxon>
    </lineage>
</organism>
<comment type="caution">
    <text evidence="4">The sequence shown here is derived from an EMBL/GenBank/DDBJ whole genome shotgun (WGS) entry which is preliminary data.</text>
</comment>
<dbReference type="PROSITE" id="PS51782">
    <property type="entry name" value="LYSM"/>
    <property type="match status" value="1"/>
</dbReference>
<name>A0A1V6T672_9EURO</name>
<dbReference type="InterPro" id="IPR023346">
    <property type="entry name" value="Lysozyme-like_dom_sf"/>
</dbReference>
<feature type="chain" id="PRO_5012845166" description="LysM domain-containing protein" evidence="2">
    <location>
        <begin position="19"/>
        <end position="419"/>
    </location>
</feature>
<dbReference type="Proteomes" id="UP000191285">
    <property type="component" value="Unassembled WGS sequence"/>
</dbReference>
<dbReference type="EMBL" id="MLKD01000012">
    <property type="protein sequence ID" value="OQE21253.1"/>
    <property type="molecule type" value="Genomic_DNA"/>
</dbReference>
<accession>A0A1V6T672</accession>
<evidence type="ECO:0000313" key="5">
    <source>
        <dbReference type="Proteomes" id="UP000191285"/>
    </source>
</evidence>
<evidence type="ECO:0000256" key="2">
    <source>
        <dbReference type="SAM" id="SignalP"/>
    </source>
</evidence>
<keyword evidence="2" id="KW-0732">Signal</keyword>
<gene>
    <name evidence="4" type="ORF">PENSTE_c012G06078</name>
</gene>
<sequence length="419" mass="43708">MQFLPFIIAAGSLPLISGAPVASNLYSVSADAESTHSLSGRSTNLYAGIFGGDGLLSQGWPAVEKWIANFDDMWDSNSDIMKTSCSSRGYGQDNTEDEMNAIKKAIHKISDESKVDARYIMAIMMQESGGCVRVKSTSNPYVNPGLMQSFQGKSSCNDATGQNPVYPCPDHTIEGMIREGTTGPKGLQWCMNKEGGSDDSTTYYKAARTYNSGSVAPSGNLGDGSGATACYASDIVNRLLGWANGPSKCNSNEIGSMSSSQWDGQGDSGSGSSGSSGSSESSSTSSSIPAASETIAPSTVAPSVPEATQTPTESTPTAAPTTTQAPAPVVPTTTPAPTVVPSSAPAPAPSSSLAPGGNYGKYPYASKSCQQYYTIEANDYCRKIEVQYGLTATDFQSLNPGLDNTCSNLWKGYQYCVKA</sequence>
<evidence type="ECO:0000256" key="1">
    <source>
        <dbReference type="SAM" id="MobiDB-lite"/>
    </source>
</evidence>
<feature type="compositionally biased region" description="Low complexity" evidence="1">
    <location>
        <begin position="255"/>
        <end position="265"/>
    </location>
</feature>
<reference evidence="5" key="1">
    <citation type="journal article" date="2017" name="Nat. Microbiol.">
        <title>Global analysis of biosynthetic gene clusters reveals vast potential of secondary metabolite production in Penicillium species.</title>
        <authorList>
            <person name="Nielsen J.C."/>
            <person name="Grijseels S."/>
            <person name="Prigent S."/>
            <person name="Ji B."/>
            <person name="Dainat J."/>
            <person name="Nielsen K.F."/>
            <person name="Frisvad J.C."/>
            <person name="Workman M."/>
            <person name="Nielsen J."/>
        </authorList>
    </citation>
    <scope>NUCLEOTIDE SEQUENCE [LARGE SCALE GENOMIC DNA]</scope>
    <source>
        <strain evidence="5">IBT 24891</strain>
    </source>
</reference>
<dbReference type="OrthoDB" id="1193027at2759"/>
<evidence type="ECO:0000259" key="3">
    <source>
        <dbReference type="PROSITE" id="PS51782"/>
    </source>
</evidence>
<feature type="domain" description="LysM" evidence="3">
    <location>
        <begin position="371"/>
        <end position="417"/>
    </location>
</feature>
<dbReference type="CDD" id="cd00118">
    <property type="entry name" value="LysM"/>
    <property type="match status" value="1"/>
</dbReference>
<feature type="signal peptide" evidence="2">
    <location>
        <begin position="1"/>
        <end position="18"/>
    </location>
</feature>
<dbReference type="Gene3D" id="1.10.530.10">
    <property type="match status" value="1"/>
</dbReference>
<keyword evidence="5" id="KW-1185">Reference proteome</keyword>
<dbReference type="SUPFAM" id="SSF54106">
    <property type="entry name" value="LysM domain"/>
    <property type="match status" value="1"/>
</dbReference>
<dbReference type="Gene3D" id="3.10.350.10">
    <property type="entry name" value="LysM domain"/>
    <property type="match status" value="1"/>
</dbReference>
<dbReference type="SUPFAM" id="SSF53955">
    <property type="entry name" value="Lysozyme-like"/>
    <property type="match status" value="1"/>
</dbReference>
<dbReference type="AlphaFoldDB" id="A0A1V6T672"/>
<proteinExistence type="predicted"/>
<feature type="region of interest" description="Disordered" evidence="1">
    <location>
        <begin position="252"/>
        <end position="354"/>
    </location>
</feature>
<evidence type="ECO:0000313" key="4">
    <source>
        <dbReference type="EMBL" id="OQE21253.1"/>
    </source>
</evidence>
<feature type="compositionally biased region" description="Low complexity" evidence="1">
    <location>
        <begin position="275"/>
        <end position="287"/>
    </location>
</feature>
<dbReference type="InterPro" id="IPR018392">
    <property type="entry name" value="LysM"/>
</dbReference>
<dbReference type="InterPro" id="IPR036779">
    <property type="entry name" value="LysM_dom_sf"/>
</dbReference>